<feature type="region of interest" description="Disordered" evidence="1">
    <location>
        <begin position="175"/>
        <end position="309"/>
    </location>
</feature>
<name>A0A1Y2IAU2_TRAC3</name>
<protein>
    <submittedName>
        <fullName evidence="2">Uncharacterized protein</fullName>
    </submittedName>
</protein>
<feature type="compositionally biased region" description="Polar residues" evidence="1">
    <location>
        <begin position="382"/>
        <end position="402"/>
    </location>
</feature>
<gene>
    <name evidence="2" type="ORF">PYCCODRAFT_1011440</name>
</gene>
<dbReference type="EMBL" id="KZ084140">
    <property type="protein sequence ID" value="OSC98234.1"/>
    <property type="molecule type" value="Genomic_DNA"/>
</dbReference>
<feature type="compositionally biased region" description="Pro residues" evidence="1">
    <location>
        <begin position="80"/>
        <end position="91"/>
    </location>
</feature>
<dbReference type="AlphaFoldDB" id="A0A1Y2IAU2"/>
<feature type="compositionally biased region" description="Polar residues" evidence="1">
    <location>
        <begin position="1"/>
        <end position="12"/>
    </location>
</feature>
<organism evidence="2 3">
    <name type="scientific">Trametes coccinea (strain BRFM310)</name>
    <name type="common">Pycnoporus coccineus</name>
    <dbReference type="NCBI Taxonomy" id="1353009"/>
    <lineage>
        <taxon>Eukaryota</taxon>
        <taxon>Fungi</taxon>
        <taxon>Dikarya</taxon>
        <taxon>Basidiomycota</taxon>
        <taxon>Agaricomycotina</taxon>
        <taxon>Agaricomycetes</taxon>
        <taxon>Polyporales</taxon>
        <taxon>Polyporaceae</taxon>
        <taxon>Trametes</taxon>
    </lineage>
</organism>
<evidence type="ECO:0000256" key="1">
    <source>
        <dbReference type="SAM" id="MobiDB-lite"/>
    </source>
</evidence>
<keyword evidence="3" id="KW-1185">Reference proteome</keyword>
<evidence type="ECO:0000313" key="3">
    <source>
        <dbReference type="Proteomes" id="UP000193067"/>
    </source>
</evidence>
<proteinExistence type="predicted"/>
<sequence length="647" mass="66366">MPSQPAYASQRTGPHPPNNLFKRFASKLRSSSAPHPSASSSQPSAAAISAPKRIASQTQHSAAHPQQPTPSKKRSGLRMPPLPKAPVPAAPPNDFTSLEQRQAALRARGLLPNVPPAYRDANGYMVPLSEQEKELDRRFAVVVGAEGAGAAAGRGESAAESEARKIKEAWLARNRDAAGGAAQDAAAESGGAQEKKQSEPASVVSNPPDSPSEKVSRWLRSSSDTPTPTSPSQFAQSQPDAASTPLSESPRTSLSTADSDADAETPQAASPAGTVRGPRQRKEKPAPIVVAPPSRSSKESAGGKSKVAANTTAQVVAVAVSVASGPSDSEGSTCDTDVRGRPAPHLAGLGGPPRLSHADSSTSTESSSDGRSRGMTLPALSPTRTVSSSGAESTLPTPTTASCVRADVSVAHSSEQSHGSGRRGSGSAARSSKTKVSAGAGGLVQSSIEESEVDETSSSSSDGEFGVGGVPAQSVPVPAPAAARPRPPRLQTPEQAAEAQGNRKSFSLFGKKSSTFDSSAPGAARGSSSMSNLRRAFTGGLAAKLQVRPRSTLNPAPAELGAGGQRRTKMFDASHLPASPTRATAAHAPPSSFPAAYVPLQGRTPGVGPRPRQAVAPTMHSRGSILHQAHFIEDDESRRLSEMAFLT</sequence>
<feature type="compositionally biased region" description="Low complexity" evidence="1">
    <location>
        <begin position="221"/>
        <end position="232"/>
    </location>
</feature>
<feature type="compositionally biased region" description="Polar residues" evidence="1">
    <location>
        <begin position="326"/>
        <end position="335"/>
    </location>
</feature>
<feature type="compositionally biased region" description="Polar residues" evidence="1">
    <location>
        <begin position="233"/>
        <end position="258"/>
    </location>
</feature>
<feature type="compositionally biased region" description="Low complexity" evidence="1">
    <location>
        <begin position="412"/>
        <end position="431"/>
    </location>
</feature>
<feature type="region of interest" description="Disordered" evidence="1">
    <location>
        <begin position="1"/>
        <end position="103"/>
    </location>
</feature>
<reference evidence="2 3" key="1">
    <citation type="journal article" date="2015" name="Biotechnol. Biofuels">
        <title>Enhanced degradation of softwood versus hardwood by the white-rot fungus Pycnoporus coccineus.</title>
        <authorList>
            <person name="Couturier M."/>
            <person name="Navarro D."/>
            <person name="Chevret D."/>
            <person name="Henrissat B."/>
            <person name="Piumi F."/>
            <person name="Ruiz-Duenas F.J."/>
            <person name="Martinez A.T."/>
            <person name="Grigoriev I.V."/>
            <person name="Riley R."/>
            <person name="Lipzen A."/>
            <person name="Berrin J.G."/>
            <person name="Master E.R."/>
            <person name="Rosso M.N."/>
        </authorList>
    </citation>
    <scope>NUCLEOTIDE SEQUENCE [LARGE SCALE GENOMIC DNA]</scope>
    <source>
        <strain evidence="2 3">BRFM310</strain>
    </source>
</reference>
<feature type="compositionally biased region" description="Low complexity" evidence="1">
    <location>
        <begin position="341"/>
        <end position="369"/>
    </location>
</feature>
<accession>A0A1Y2IAU2</accession>
<feature type="region of interest" description="Disordered" evidence="1">
    <location>
        <begin position="321"/>
        <end position="531"/>
    </location>
</feature>
<evidence type="ECO:0000313" key="2">
    <source>
        <dbReference type="EMBL" id="OSC98234.1"/>
    </source>
</evidence>
<feature type="compositionally biased region" description="Low complexity" evidence="1">
    <location>
        <begin position="177"/>
        <end position="192"/>
    </location>
</feature>
<feature type="compositionally biased region" description="Low complexity" evidence="1">
    <location>
        <begin position="518"/>
        <end position="531"/>
    </location>
</feature>
<feature type="compositionally biased region" description="Low complexity" evidence="1">
    <location>
        <begin position="456"/>
        <end position="484"/>
    </location>
</feature>
<feature type="compositionally biased region" description="Low complexity" evidence="1">
    <location>
        <begin position="30"/>
        <end position="51"/>
    </location>
</feature>
<feature type="compositionally biased region" description="Polar residues" evidence="1">
    <location>
        <begin position="55"/>
        <end position="70"/>
    </location>
</feature>
<dbReference type="Proteomes" id="UP000193067">
    <property type="component" value="Unassembled WGS sequence"/>
</dbReference>
<dbReference type="OrthoDB" id="3168445at2759"/>